<evidence type="ECO:0000256" key="1">
    <source>
        <dbReference type="SAM" id="SignalP"/>
    </source>
</evidence>
<evidence type="ECO:0000313" key="3">
    <source>
        <dbReference type="Proteomes" id="UP000730618"/>
    </source>
</evidence>
<dbReference type="PANTHER" id="PTHR43649:SF12">
    <property type="entry name" value="DIACETYLCHITOBIOSE BINDING PROTEIN DASA"/>
    <property type="match status" value="1"/>
</dbReference>
<name>A0ABM8VP93_9BACL</name>
<dbReference type="Pfam" id="PF01547">
    <property type="entry name" value="SBP_bac_1"/>
    <property type="match status" value="1"/>
</dbReference>
<dbReference type="RefSeq" id="WP_218101482.1">
    <property type="nucleotide sequence ID" value="NZ_CAJVCE010000018.1"/>
</dbReference>
<evidence type="ECO:0008006" key="4">
    <source>
        <dbReference type="Google" id="ProtNLM"/>
    </source>
</evidence>
<organism evidence="2 3">
    <name type="scientific">Paenibacillus allorhizosphaerae</name>
    <dbReference type="NCBI Taxonomy" id="2849866"/>
    <lineage>
        <taxon>Bacteria</taxon>
        <taxon>Bacillati</taxon>
        <taxon>Bacillota</taxon>
        <taxon>Bacilli</taxon>
        <taxon>Bacillales</taxon>
        <taxon>Paenibacillaceae</taxon>
        <taxon>Paenibacillus</taxon>
    </lineage>
</organism>
<comment type="caution">
    <text evidence="2">The sequence shown here is derived from an EMBL/GenBank/DDBJ whole genome shotgun (WGS) entry which is preliminary data.</text>
</comment>
<dbReference type="PROSITE" id="PS51257">
    <property type="entry name" value="PROKAR_LIPOPROTEIN"/>
    <property type="match status" value="1"/>
</dbReference>
<gene>
    <name evidence="2" type="ORF">PAECIP111802_05255</name>
</gene>
<feature type="signal peptide" evidence="1">
    <location>
        <begin position="1"/>
        <end position="25"/>
    </location>
</feature>
<accession>A0ABM8VP93</accession>
<proteinExistence type="predicted"/>
<dbReference type="InterPro" id="IPR006059">
    <property type="entry name" value="SBP"/>
</dbReference>
<sequence>MKKRERLMALMVVFLAIALAGCSFGGQKDGAGNKQNENVQPAGKMDVIEKPVTLKIYFPKEFSDEVYAKFVKEPIEKKFPNVTLERQLPEKGGPEGMNILLTSGDVPDLFYSVPGWYGKLQLSHVFDDLTPLIQKYNFDMGRLHPMVLETIKSYSKDGKIEILPESMATLVLVYNKAIFDKFGVPYPKDGMTWEQMMTVARDVSKTDDGTQFRGLEFDRFFPINNSQMSLPFVDPKTNKAIISSDGWQKFMSTLKAVYDVPGNKPPKMIGNGALFYKEKTLAMFIGNINYLNNLMSIPDSDLQWDMVTMPTFSDLPGTATQVNTPYYGITPTSTHKDEAFKVIAYLLSDEMQTYYNKEGRLTVLNDKAIRDQYGANLKELSGKNVKAVTTLQPAGPRPFTLYDDYVVVQLSNALQRATIDNIDLNTALREAGELADKEIENYINSMK</sequence>
<feature type="chain" id="PRO_5046848841" description="Extracellular solute-binding protein" evidence="1">
    <location>
        <begin position="26"/>
        <end position="447"/>
    </location>
</feature>
<reference evidence="2 3" key="1">
    <citation type="submission" date="2021-06" db="EMBL/GenBank/DDBJ databases">
        <authorList>
            <person name="Criscuolo A."/>
        </authorList>
    </citation>
    <scope>NUCLEOTIDE SEQUENCE [LARGE SCALE GENOMIC DNA]</scope>
    <source>
        <strain evidence="3">CIP 111802</strain>
    </source>
</reference>
<protein>
    <recommendedName>
        <fullName evidence="4">Extracellular solute-binding protein</fullName>
    </recommendedName>
</protein>
<dbReference type="InterPro" id="IPR050490">
    <property type="entry name" value="Bact_solute-bd_prot1"/>
</dbReference>
<keyword evidence="3" id="KW-1185">Reference proteome</keyword>
<dbReference type="Proteomes" id="UP000730618">
    <property type="component" value="Unassembled WGS sequence"/>
</dbReference>
<evidence type="ECO:0000313" key="2">
    <source>
        <dbReference type="EMBL" id="CAG7652553.1"/>
    </source>
</evidence>
<dbReference type="PANTHER" id="PTHR43649">
    <property type="entry name" value="ARABINOSE-BINDING PROTEIN-RELATED"/>
    <property type="match status" value="1"/>
</dbReference>
<keyword evidence="1" id="KW-0732">Signal</keyword>
<dbReference type="EMBL" id="CAJVCE010000018">
    <property type="protein sequence ID" value="CAG7652553.1"/>
    <property type="molecule type" value="Genomic_DNA"/>
</dbReference>